<feature type="transmembrane region" description="Helical" evidence="3">
    <location>
        <begin position="221"/>
        <end position="239"/>
    </location>
</feature>
<keyword evidence="3" id="KW-0812">Transmembrane</keyword>
<keyword evidence="1" id="KW-0378">Hydrolase</keyword>
<dbReference type="EMBL" id="JAIWQS010000003">
    <property type="protein sequence ID" value="KAJ8770658.1"/>
    <property type="molecule type" value="Genomic_DNA"/>
</dbReference>
<evidence type="ECO:0000313" key="6">
    <source>
        <dbReference type="Proteomes" id="UP001159364"/>
    </source>
</evidence>
<organism evidence="5 6">
    <name type="scientific">Erythroxylum novogranatense</name>
    <dbReference type="NCBI Taxonomy" id="1862640"/>
    <lineage>
        <taxon>Eukaryota</taxon>
        <taxon>Viridiplantae</taxon>
        <taxon>Streptophyta</taxon>
        <taxon>Embryophyta</taxon>
        <taxon>Tracheophyta</taxon>
        <taxon>Spermatophyta</taxon>
        <taxon>Magnoliopsida</taxon>
        <taxon>eudicotyledons</taxon>
        <taxon>Gunneridae</taxon>
        <taxon>Pentapetalae</taxon>
        <taxon>rosids</taxon>
        <taxon>fabids</taxon>
        <taxon>Malpighiales</taxon>
        <taxon>Erythroxylaceae</taxon>
        <taxon>Erythroxylum</taxon>
    </lineage>
</organism>
<feature type="transmembrane region" description="Helical" evidence="3">
    <location>
        <begin position="103"/>
        <end position="121"/>
    </location>
</feature>
<feature type="transmembrane region" description="Helical" evidence="3">
    <location>
        <begin position="168"/>
        <end position="186"/>
    </location>
</feature>
<feature type="domain" description="Phosphatidic acid phosphatase type 2/haloperoxidase" evidence="4">
    <location>
        <begin position="128"/>
        <end position="240"/>
    </location>
</feature>
<dbReference type="InterPro" id="IPR036938">
    <property type="entry name" value="PAP2/HPO_sf"/>
</dbReference>
<dbReference type="GO" id="GO:0005789">
    <property type="term" value="C:endoplasmic reticulum membrane"/>
    <property type="evidence" value="ECO:0007669"/>
    <property type="project" value="TreeGrafter"/>
</dbReference>
<protein>
    <recommendedName>
        <fullName evidence="4">Phosphatidic acid phosphatase type 2/haloperoxidase domain-containing protein</fullName>
    </recommendedName>
</protein>
<name>A0AAV8TY91_9ROSI</name>
<comment type="caution">
    <text evidence="5">The sequence shown here is derived from an EMBL/GenBank/DDBJ whole genome shotgun (WGS) entry which is preliminary data.</text>
</comment>
<feature type="compositionally biased region" description="Low complexity" evidence="2">
    <location>
        <begin position="36"/>
        <end position="45"/>
    </location>
</feature>
<dbReference type="PANTHER" id="PTHR11247">
    <property type="entry name" value="PALMITOYL-PROTEIN THIOESTERASE/DOLICHYLDIPHOSPHATASE 1"/>
    <property type="match status" value="1"/>
</dbReference>
<evidence type="ECO:0000313" key="5">
    <source>
        <dbReference type="EMBL" id="KAJ8770658.1"/>
    </source>
</evidence>
<dbReference type="GO" id="GO:0047874">
    <property type="term" value="F:dolichyldiphosphatase activity"/>
    <property type="evidence" value="ECO:0007669"/>
    <property type="project" value="TreeGrafter"/>
</dbReference>
<dbReference type="Gene3D" id="1.20.144.10">
    <property type="entry name" value="Phosphatidic acid phosphatase type 2/haloperoxidase"/>
    <property type="match status" value="1"/>
</dbReference>
<dbReference type="GO" id="GO:0008610">
    <property type="term" value="P:lipid biosynthetic process"/>
    <property type="evidence" value="ECO:0007669"/>
    <property type="project" value="TreeGrafter"/>
</dbReference>
<dbReference type="InterPro" id="IPR000326">
    <property type="entry name" value="PAP2/HPO"/>
</dbReference>
<dbReference type="SUPFAM" id="SSF48317">
    <property type="entry name" value="Acid phosphatase/Vanadium-dependent haloperoxidase"/>
    <property type="match status" value="1"/>
</dbReference>
<feature type="transmembrane region" description="Helical" evidence="3">
    <location>
        <begin position="127"/>
        <end position="148"/>
    </location>
</feature>
<reference evidence="5 6" key="1">
    <citation type="submission" date="2021-09" db="EMBL/GenBank/DDBJ databases">
        <title>Genomic insights and catalytic innovation underlie evolution of tropane alkaloids biosynthesis.</title>
        <authorList>
            <person name="Wang Y.-J."/>
            <person name="Tian T."/>
            <person name="Huang J.-P."/>
            <person name="Huang S.-X."/>
        </authorList>
    </citation>
    <scope>NUCLEOTIDE SEQUENCE [LARGE SCALE GENOMIC DNA]</scope>
    <source>
        <strain evidence="5">KIB-2018</strain>
        <tissue evidence="5">Leaf</tissue>
    </source>
</reference>
<evidence type="ECO:0000259" key="4">
    <source>
        <dbReference type="Pfam" id="PF01569"/>
    </source>
</evidence>
<evidence type="ECO:0000256" key="1">
    <source>
        <dbReference type="ARBA" id="ARBA00022801"/>
    </source>
</evidence>
<evidence type="ECO:0000256" key="2">
    <source>
        <dbReference type="SAM" id="MobiDB-lite"/>
    </source>
</evidence>
<dbReference type="AlphaFoldDB" id="A0AAV8TY91"/>
<gene>
    <name evidence="5" type="ORF">K2173_021305</name>
</gene>
<feature type="region of interest" description="Disordered" evidence="2">
    <location>
        <begin position="19"/>
        <end position="45"/>
    </location>
</feature>
<accession>A0AAV8TY91</accession>
<feature type="transmembrane region" description="Helical" evidence="3">
    <location>
        <begin position="192"/>
        <end position="209"/>
    </location>
</feature>
<proteinExistence type="predicted"/>
<keyword evidence="3" id="KW-0472">Membrane</keyword>
<dbReference type="Pfam" id="PF01569">
    <property type="entry name" value="PAP2"/>
    <property type="match status" value="1"/>
</dbReference>
<dbReference type="Proteomes" id="UP001159364">
    <property type="component" value="Linkage Group LG03"/>
</dbReference>
<dbReference type="GO" id="GO:0006487">
    <property type="term" value="P:protein N-linked glycosylation"/>
    <property type="evidence" value="ECO:0007669"/>
    <property type="project" value="TreeGrafter"/>
</dbReference>
<keyword evidence="3" id="KW-1133">Transmembrane helix</keyword>
<dbReference type="PANTHER" id="PTHR11247:SF40">
    <property type="entry name" value="LIPID PHOSPHATE PHOSPHATASE EPSILON 1, CHLOROPLASTIC"/>
    <property type="match status" value="1"/>
</dbReference>
<feature type="transmembrane region" description="Helical" evidence="3">
    <location>
        <begin position="251"/>
        <end position="277"/>
    </location>
</feature>
<evidence type="ECO:0000256" key="3">
    <source>
        <dbReference type="SAM" id="Phobius"/>
    </source>
</evidence>
<keyword evidence="6" id="KW-1185">Reference proteome</keyword>
<sequence length="280" mass="31195">MLVSTAVFHSPTLKFRLSRSSKRDKERPSLNIRFPASKSTSSGGFGSKKAALLSHTMTELVKVSAFSDRDSEENVGFFQHEAAVNGITQFRSQLMALGLEATLNRLTKWLVAAIFGAIVIWRHDAEALWAAMGSVLNSILSVILKRILNQDRPFPISRSDPGMPSSHAQSIFYIVIFVILSTVQCLGVNELTLVLSALTFAFGSYLAWLRVSQQLHTIRQVFVGAAVGSCFSILWLWLWNDFVLKAFISSLWVRIIVVTGAVGFCLGFLVYVIRYWLNDD</sequence>